<dbReference type="EC" id="2.1.1.37" evidence="7"/>
<evidence type="ECO:0000256" key="6">
    <source>
        <dbReference type="RuleBase" id="RU000416"/>
    </source>
</evidence>
<comment type="similarity">
    <text evidence="5 6">Belongs to the class I-like SAM-binding methyltransferase superfamily. C5-methyltransferase family.</text>
</comment>
<dbReference type="InterPro" id="IPR050750">
    <property type="entry name" value="C5-MTase"/>
</dbReference>
<comment type="caution">
    <text evidence="8">The sequence shown here is derived from an EMBL/GenBank/DDBJ whole genome shotgun (WGS) entry which is preliminary data.</text>
</comment>
<evidence type="ECO:0000256" key="7">
    <source>
        <dbReference type="RuleBase" id="RU000417"/>
    </source>
</evidence>
<dbReference type="PROSITE" id="PS00095">
    <property type="entry name" value="C5_MTASE_2"/>
    <property type="match status" value="1"/>
</dbReference>
<keyword evidence="4" id="KW-0680">Restriction system</keyword>
<name>A0A374MRC5_9FIRM</name>
<dbReference type="RefSeq" id="WP_117983836.1">
    <property type="nucleotide sequence ID" value="NZ_QSOE01000238.1"/>
</dbReference>
<dbReference type="Proteomes" id="UP000262524">
    <property type="component" value="Unassembled WGS sequence"/>
</dbReference>
<keyword evidence="3 5" id="KW-0949">S-adenosyl-L-methionine</keyword>
<evidence type="ECO:0000256" key="4">
    <source>
        <dbReference type="ARBA" id="ARBA00022747"/>
    </source>
</evidence>
<keyword evidence="2 5" id="KW-0808">Transferase</keyword>
<evidence type="ECO:0000313" key="9">
    <source>
        <dbReference type="Proteomes" id="UP000262524"/>
    </source>
</evidence>
<reference evidence="8 9" key="1">
    <citation type="submission" date="2018-08" db="EMBL/GenBank/DDBJ databases">
        <title>A genome reference for cultivated species of the human gut microbiota.</title>
        <authorList>
            <person name="Zou Y."/>
            <person name="Xue W."/>
            <person name="Luo G."/>
        </authorList>
    </citation>
    <scope>NUCLEOTIDE SEQUENCE [LARGE SCALE GENOMIC DNA]</scope>
    <source>
        <strain evidence="8 9">TM10-1AC</strain>
    </source>
</reference>
<protein>
    <recommendedName>
        <fullName evidence="7">Cytosine-specific methyltransferase</fullName>
        <ecNumber evidence="7">2.1.1.37</ecNumber>
    </recommendedName>
</protein>
<dbReference type="InterPro" id="IPR029063">
    <property type="entry name" value="SAM-dependent_MTases_sf"/>
</dbReference>
<dbReference type="AlphaFoldDB" id="A0A374MRC5"/>
<gene>
    <name evidence="8" type="primary">dcm</name>
    <name evidence="8" type="ORF">DXD91_16280</name>
</gene>
<evidence type="ECO:0000256" key="1">
    <source>
        <dbReference type="ARBA" id="ARBA00022603"/>
    </source>
</evidence>
<dbReference type="PROSITE" id="PS51679">
    <property type="entry name" value="SAM_MT_C5"/>
    <property type="match status" value="1"/>
</dbReference>
<dbReference type="Gene3D" id="3.40.50.150">
    <property type="entry name" value="Vaccinia Virus protein VP39"/>
    <property type="match status" value="1"/>
</dbReference>
<dbReference type="InterPro" id="IPR001525">
    <property type="entry name" value="C5_MeTfrase"/>
</dbReference>
<comment type="catalytic activity">
    <reaction evidence="7">
        <text>a 2'-deoxycytidine in DNA + S-adenosyl-L-methionine = a 5-methyl-2'-deoxycytidine in DNA + S-adenosyl-L-homocysteine + H(+)</text>
        <dbReference type="Rhea" id="RHEA:13681"/>
        <dbReference type="Rhea" id="RHEA-COMP:11369"/>
        <dbReference type="Rhea" id="RHEA-COMP:11370"/>
        <dbReference type="ChEBI" id="CHEBI:15378"/>
        <dbReference type="ChEBI" id="CHEBI:57856"/>
        <dbReference type="ChEBI" id="CHEBI:59789"/>
        <dbReference type="ChEBI" id="CHEBI:85452"/>
        <dbReference type="ChEBI" id="CHEBI:85454"/>
        <dbReference type="EC" id="2.1.1.37"/>
    </reaction>
</comment>
<dbReference type="InterPro" id="IPR018117">
    <property type="entry name" value="C5_DNA_meth_AS"/>
</dbReference>
<evidence type="ECO:0000313" key="8">
    <source>
        <dbReference type="EMBL" id="RGI73865.1"/>
    </source>
</evidence>
<organism evidence="8 9">
    <name type="scientific">Anaerobutyricum hallii</name>
    <dbReference type="NCBI Taxonomy" id="39488"/>
    <lineage>
        <taxon>Bacteria</taxon>
        <taxon>Bacillati</taxon>
        <taxon>Bacillota</taxon>
        <taxon>Clostridia</taxon>
        <taxon>Lachnospirales</taxon>
        <taxon>Lachnospiraceae</taxon>
        <taxon>Anaerobutyricum</taxon>
    </lineage>
</organism>
<dbReference type="Pfam" id="PF00145">
    <property type="entry name" value="DNA_methylase"/>
    <property type="match status" value="1"/>
</dbReference>
<evidence type="ECO:0000256" key="2">
    <source>
        <dbReference type="ARBA" id="ARBA00022679"/>
    </source>
</evidence>
<dbReference type="Gene3D" id="3.90.120.30">
    <property type="match status" value="1"/>
</dbReference>
<dbReference type="CDD" id="cd00315">
    <property type="entry name" value="Cyt_C5_DNA_methylase"/>
    <property type="match status" value="1"/>
</dbReference>
<feature type="non-terminal residue" evidence="8">
    <location>
        <position position="1"/>
    </location>
</feature>
<dbReference type="PRINTS" id="PR00105">
    <property type="entry name" value="C5METTRFRASE"/>
</dbReference>
<dbReference type="NCBIfam" id="TIGR00675">
    <property type="entry name" value="dcm"/>
    <property type="match status" value="1"/>
</dbReference>
<sequence>LHIRVEDELYNNLNSYSTRNEQSIQDCVREAIAYYMSNMRKRKTVKKINKFTFIDLFAGIGGMRIAFDRAGGQCVYSSEWNKYSQQTYFANFGQQPEGDITKVDEADIPDHDILVAGFPCQPFSIAGVSKKNSMGRATGFEDKTQGTLFFDICRILNKKRPKAFMLENVKNLCSHDKGRTFKVIKESLEELDYEIFYKVLDGQSYVPQHRERILIIGFDRKRYGKNINFEFNLAPCDSKPVMRDILDKEVPDKYTLSDKLWTYLQNYAAKHKAAGNGFGYGIAPLDGVSRTLSARYYKDGSEILIAQKGKNPRRLTPRECARLQGFPDTFKIPVSDTQAYQQFGNSVVVPLMGEVAKLIINKIDRLDEEGTGWKKVI</sequence>
<dbReference type="PROSITE" id="PS00094">
    <property type="entry name" value="C5_MTASE_1"/>
    <property type="match status" value="1"/>
</dbReference>
<evidence type="ECO:0000256" key="3">
    <source>
        <dbReference type="ARBA" id="ARBA00022691"/>
    </source>
</evidence>
<evidence type="ECO:0000256" key="5">
    <source>
        <dbReference type="PROSITE-ProRule" id="PRU01016"/>
    </source>
</evidence>
<dbReference type="PANTHER" id="PTHR46098:SF1">
    <property type="entry name" value="TRNA (CYTOSINE(38)-C(5))-METHYLTRANSFERASE"/>
    <property type="match status" value="1"/>
</dbReference>
<keyword evidence="1 5" id="KW-0489">Methyltransferase</keyword>
<dbReference type="SUPFAM" id="SSF53335">
    <property type="entry name" value="S-adenosyl-L-methionine-dependent methyltransferases"/>
    <property type="match status" value="1"/>
</dbReference>
<dbReference type="EMBL" id="QSOE01000238">
    <property type="protein sequence ID" value="RGI73865.1"/>
    <property type="molecule type" value="Genomic_DNA"/>
</dbReference>
<accession>A0A374MRC5</accession>
<proteinExistence type="inferred from homology"/>
<dbReference type="InterPro" id="IPR031303">
    <property type="entry name" value="C5_meth_CS"/>
</dbReference>
<dbReference type="GO" id="GO:0032259">
    <property type="term" value="P:methylation"/>
    <property type="evidence" value="ECO:0007669"/>
    <property type="project" value="UniProtKB-KW"/>
</dbReference>
<dbReference type="GO" id="GO:0009307">
    <property type="term" value="P:DNA restriction-modification system"/>
    <property type="evidence" value="ECO:0007669"/>
    <property type="project" value="UniProtKB-KW"/>
</dbReference>
<dbReference type="GO" id="GO:0003886">
    <property type="term" value="F:DNA (cytosine-5-)-methyltransferase activity"/>
    <property type="evidence" value="ECO:0007669"/>
    <property type="project" value="UniProtKB-EC"/>
</dbReference>
<dbReference type="PANTHER" id="PTHR46098">
    <property type="entry name" value="TRNA (CYTOSINE(38)-C(5))-METHYLTRANSFERASE"/>
    <property type="match status" value="1"/>
</dbReference>
<feature type="active site" evidence="5">
    <location>
        <position position="120"/>
    </location>
</feature>